<gene>
    <name evidence="2" type="ORF">AK812_SmicGene20505</name>
</gene>
<feature type="compositionally biased region" description="Polar residues" evidence="1">
    <location>
        <begin position="232"/>
        <end position="241"/>
    </location>
</feature>
<proteinExistence type="predicted"/>
<comment type="caution">
    <text evidence="2">The sequence shown here is derived from an EMBL/GenBank/DDBJ whole genome shotgun (WGS) entry which is preliminary data.</text>
</comment>
<sequence length="420" mass="43321">MSVTSPRSHFAKLACYIRPCRNASGGEGVRLASLRTKKLSVKMSVAASRKWTRGVHQQDARSDTANTGLYVSHLKANSPRPSFMAPLAPRNMCFCTPTIRELIGSHDRTANDINTCQRAGEAITGKAFDDFSLSRLTGSKTYQPQVIGKCVRLLQSFGNVWHIIASSICRPWSCGTFIMDAAQEYLKAQLLPQEEPTMHICSLCCQSSLTEIASDTSGSSDCSEDEAKIENSESMAPSSAGSRVLPSRHRSPQAHGRHIAAPAVHHDVSSTWTSRTQRLPGGRGNEKAPDLRSARPSTSSVPPVAVTLVTWAICWLVAAPVNCHEAATAAIGGATAAGVTEATVAAEGTLAGGAALEAGVAADGAMGAEGAVAADTAAGGTAAAEGATAAEAAVAADAAVAAEAATVAEGLGALALCAIQ</sequence>
<dbReference type="EMBL" id="LSRX01000443">
    <property type="protein sequence ID" value="OLP97178.1"/>
    <property type="molecule type" value="Genomic_DNA"/>
</dbReference>
<protein>
    <submittedName>
        <fullName evidence="2">Uncharacterized protein</fullName>
    </submittedName>
</protein>
<organism evidence="2 3">
    <name type="scientific">Symbiodinium microadriaticum</name>
    <name type="common">Dinoflagellate</name>
    <name type="synonym">Zooxanthella microadriatica</name>
    <dbReference type="NCBI Taxonomy" id="2951"/>
    <lineage>
        <taxon>Eukaryota</taxon>
        <taxon>Sar</taxon>
        <taxon>Alveolata</taxon>
        <taxon>Dinophyceae</taxon>
        <taxon>Suessiales</taxon>
        <taxon>Symbiodiniaceae</taxon>
        <taxon>Symbiodinium</taxon>
    </lineage>
</organism>
<evidence type="ECO:0000256" key="1">
    <source>
        <dbReference type="SAM" id="MobiDB-lite"/>
    </source>
</evidence>
<reference evidence="2 3" key="1">
    <citation type="submission" date="2016-02" db="EMBL/GenBank/DDBJ databases">
        <title>Genome analysis of coral dinoflagellate symbionts highlights evolutionary adaptations to a symbiotic lifestyle.</title>
        <authorList>
            <person name="Aranda M."/>
            <person name="Li Y."/>
            <person name="Liew Y.J."/>
            <person name="Baumgarten S."/>
            <person name="Simakov O."/>
            <person name="Wilson M."/>
            <person name="Piel J."/>
            <person name="Ashoor H."/>
            <person name="Bougouffa S."/>
            <person name="Bajic V.B."/>
            <person name="Ryu T."/>
            <person name="Ravasi T."/>
            <person name="Bayer T."/>
            <person name="Micklem G."/>
            <person name="Kim H."/>
            <person name="Bhak J."/>
            <person name="Lajeunesse T.C."/>
            <person name="Voolstra C.R."/>
        </authorList>
    </citation>
    <scope>NUCLEOTIDE SEQUENCE [LARGE SCALE GENOMIC DNA]</scope>
    <source>
        <strain evidence="2 3">CCMP2467</strain>
    </source>
</reference>
<accession>A0A1Q9DPU9</accession>
<name>A0A1Q9DPU9_SYMMI</name>
<dbReference type="Proteomes" id="UP000186817">
    <property type="component" value="Unassembled WGS sequence"/>
</dbReference>
<keyword evidence="3" id="KW-1185">Reference proteome</keyword>
<evidence type="ECO:0000313" key="2">
    <source>
        <dbReference type="EMBL" id="OLP97178.1"/>
    </source>
</evidence>
<dbReference type="OrthoDB" id="10397915at2759"/>
<dbReference type="AlphaFoldDB" id="A0A1Q9DPU9"/>
<feature type="compositionally biased region" description="Basic residues" evidence="1">
    <location>
        <begin position="246"/>
        <end position="258"/>
    </location>
</feature>
<feature type="region of interest" description="Disordered" evidence="1">
    <location>
        <begin position="215"/>
        <end position="300"/>
    </location>
</feature>
<feature type="compositionally biased region" description="Basic and acidic residues" evidence="1">
    <location>
        <begin position="284"/>
        <end position="293"/>
    </location>
</feature>
<evidence type="ECO:0000313" key="3">
    <source>
        <dbReference type="Proteomes" id="UP000186817"/>
    </source>
</evidence>